<dbReference type="Pfam" id="PF01903">
    <property type="entry name" value="CbiX"/>
    <property type="match status" value="2"/>
</dbReference>
<dbReference type="Proteomes" id="UP000321424">
    <property type="component" value="Unassembled WGS sequence"/>
</dbReference>
<organism evidence="3 4">
    <name type="scientific">Nocardia ninae NBRC 108245</name>
    <dbReference type="NCBI Taxonomy" id="1210091"/>
    <lineage>
        <taxon>Bacteria</taxon>
        <taxon>Bacillati</taxon>
        <taxon>Actinomycetota</taxon>
        <taxon>Actinomycetes</taxon>
        <taxon>Mycobacteriales</taxon>
        <taxon>Nocardiaceae</taxon>
        <taxon>Nocardia</taxon>
    </lineage>
</organism>
<dbReference type="PANTHER" id="PTHR33542">
    <property type="entry name" value="SIROHYDROCHLORIN FERROCHELATASE, CHLOROPLASTIC"/>
    <property type="match status" value="1"/>
</dbReference>
<dbReference type="EMBL" id="BJXA01000059">
    <property type="protein sequence ID" value="GEM41898.1"/>
    <property type="molecule type" value="Genomic_DNA"/>
</dbReference>
<evidence type="ECO:0000256" key="2">
    <source>
        <dbReference type="ARBA" id="ARBA00023239"/>
    </source>
</evidence>
<dbReference type="GO" id="GO:0016829">
    <property type="term" value="F:lyase activity"/>
    <property type="evidence" value="ECO:0007669"/>
    <property type="project" value="UniProtKB-KW"/>
</dbReference>
<dbReference type="InterPro" id="IPR050963">
    <property type="entry name" value="Sirohydro_Cobaltochel/CbiX"/>
</dbReference>
<dbReference type="AlphaFoldDB" id="A0A511MNX9"/>
<name>A0A511MNX9_9NOCA</name>
<protein>
    <recommendedName>
        <fullName evidence="5">Sirohydrochlorin chelatase</fullName>
    </recommendedName>
</protein>
<proteinExistence type="predicted"/>
<gene>
    <name evidence="3" type="ORF">NN4_64170</name>
</gene>
<dbReference type="CDD" id="cd03416">
    <property type="entry name" value="CbiX_SirB_N"/>
    <property type="match status" value="1"/>
</dbReference>
<reference evidence="3 4" key="1">
    <citation type="submission" date="2019-07" db="EMBL/GenBank/DDBJ databases">
        <title>Whole genome shotgun sequence of Nocardia ninae NBRC 108245.</title>
        <authorList>
            <person name="Hosoyama A."/>
            <person name="Uohara A."/>
            <person name="Ohji S."/>
            <person name="Ichikawa N."/>
        </authorList>
    </citation>
    <scope>NUCLEOTIDE SEQUENCE [LARGE SCALE GENOMIC DNA]</scope>
    <source>
        <strain evidence="3 4">NBRC 108245</strain>
    </source>
</reference>
<keyword evidence="1" id="KW-0479">Metal-binding</keyword>
<evidence type="ECO:0000256" key="1">
    <source>
        <dbReference type="ARBA" id="ARBA00022723"/>
    </source>
</evidence>
<sequence>MTDPSGIETVRPVAAAGASAPASATSDLSGIATTRSVAAPAVVGSAVEARPIGGATTSRAGTLAEAALSPLASAATALKVAARAPQTAPLGAASTTRGIGIAPGLQSTGIPHSLGLPNFTTTSPGSEAASVLGRPALIAVAHGSRDPRSAATMSAVVAELAAARPGFDVRLAFLDLNAPSVEQVVDAVAAEGHTHAVVTPLLLGSAFHARVDLPGLLAASHARHPQLQLTQARVLGPDARLIAALRDRVTEASNSVTLGARSNRRSGIAVAAVGSSSSAANARTAEVARRLAALTGHLTEICFATTEPTLPQAISRLRTRGAEDILVAPWFLAPGLLTDRLVAAAPDVLHANVIGPHAALSDIVWDRYDAAIATTLTMSA</sequence>
<dbReference type="InterPro" id="IPR002762">
    <property type="entry name" value="CbiX-like"/>
</dbReference>
<dbReference type="SUPFAM" id="SSF53800">
    <property type="entry name" value="Chelatase"/>
    <property type="match status" value="1"/>
</dbReference>
<evidence type="ECO:0000313" key="4">
    <source>
        <dbReference type="Proteomes" id="UP000321424"/>
    </source>
</evidence>
<dbReference type="GO" id="GO:0046872">
    <property type="term" value="F:metal ion binding"/>
    <property type="evidence" value="ECO:0007669"/>
    <property type="project" value="UniProtKB-KW"/>
</dbReference>
<dbReference type="Gene3D" id="3.40.50.1400">
    <property type="match status" value="2"/>
</dbReference>
<keyword evidence="4" id="KW-1185">Reference proteome</keyword>
<evidence type="ECO:0008006" key="5">
    <source>
        <dbReference type="Google" id="ProtNLM"/>
    </source>
</evidence>
<dbReference type="PANTHER" id="PTHR33542:SF5">
    <property type="entry name" value="FERROCHELATASE CHE1"/>
    <property type="match status" value="1"/>
</dbReference>
<keyword evidence="2" id="KW-0456">Lyase</keyword>
<evidence type="ECO:0000313" key="3">
    <source>
        <dbReference type="EMBL" id="GEM41898.1"/>
    </source>
</evidence>
<comment type="caution">
    <text evidence="3">The sequence shown here is derived from an EMBL/GenBank/DDBJ whole genome shotgun (WGS) entry which is preliminary data.</text>
</comment>
<accession>A0A511MNX9</accession>